<gene>
    <name evidence="2" type="ORF">ES692_17725</name>
</gene>
<keyword evidence="1" id="KW-0472">Membrane</keyword>
<dbReference type="OrthoDB" id="9971190at2"/>
<organism evidence="2 3">
    <name type="scientific">Psychroserpens burtonensis</name>
    <dbReference type="NCBI Taxonomy" id="49278"/>
    <lineage>
        <taxon>Bacteria</taxon>
        <taxon>Pseudomonadati</taxon>
        <taxon>Bacteroidota</taxon>
        <taxon>Flavobacteriia</taxon>
        <taxon>Flavobacteriales</taxon>
        <taxon>Flavobacteriaceae</taxon>
        <taxon>Psychroserpens</taxon>
    </lineage>
</organism>
<dbReference type="RefSeq" id="WP_147232213.1">
    <property type="nucleotide sequence ID" value="NZ_VOSB01000056.1"/>
</dbReference>
<accession>A0A5C7B394</accession>
<keyword evidence="3" id="KW-1185">Reference proteome</keyword>
<proteinExistence type="predicted"/>
<evidence type="ECO:0000256" key="1">
    <source>
        <dbReference type="SAM" id="Phobius"/>
    </source>
</evidence>
<keyword evidence="1" id="KW-0812">Transmembrane</keyword>
<feature type="transmembrane region" description="Helical" evidence="1">
    <location>
        <begin position="122"/>
        <end position="141"/>
    </location>
</feature>
<evidence type="ECO:0000313" key="3">
    <source>
        <dbReference type="Proteomes" id="UP000321938"/>
    </source>
</evidence>
<evidence type="ECO:0000313" key="2">
    <source>
        <dbReference type="EMBL" id="TXE14894.1"/>
    </source>
</evidence>
<sequence length="177" mass="20439">MIKYWKINKVNNLSEFLILNKDSIWISKINESEISIDKAIEEKKLFGKTKFYKFSDIENIMFDEDNSNFILNYLTDDDGKKEKSIKINIKKDDYNDFKNHLLPIFKNSKLSDLSFFDKNKPIIFSLLATIGIGIFLIITIGLSLKTLGILLLMTIVEIVVVKSLLKTPKNGKILKIN</sequence>
<keyword evidence="1" id="KW-1133">Transmembrane helix</keyword>
<feature type="transmembrane region" description="Helical" evidence="1">
    <location>
        <begin position="147"/>
        <end position="165"/>
    </location>
</feature>
<dbReference type="AlphaFoldDB" id="A0A5C7B394"/>
<name>A0A5C7B394_9FLAO</name>
<comment type="caution">
    <text evidence="2">The sequence shown here is derived from an EMBL/GenBank/DDBJ whole genome shotgun (WGS) entry which is preliminary data.</text>
</comment>
<protein>
    <submittedName>
        <fullName evidence="2">Uncharacterized protein</fullName>
    </submittedName>
</protein>
<dbReference type="EMBL" id="VOSB01000056">
    <property type="protein sequence ID" value="TXE14894.1"/>
    <property type="molecule type" value="Genomic_DNA"/>
</dbReference>
<dbReference type="Proteomes" id="UP000321938">
    <property type="component" value="Unassembled WGS sequence"/>
</dbReference>
<reference evidence="2 3" key="1">
    <citation type="submission" date="2019-08" db="EMBL/GenBank/DDBJ databases">
        <title>Genome of Psychroserpens burtonensis ACAM 167.</title>
        <authorList>
            <person name="Bowman J.P."/>
        </authorList>
    </citation>
    <scope>NUCLEOTIDE SEQUENCE [LARGE SCALE GENOMIC DNA]</scope>
    <source>
        <strain evidence="2 3">ACAM 167</strain>
    </source>
</reference>